<dbReference type="EMBL" id="JAXCGZ010000080">
    <property type="protein sequence ID" value="KAK7086793.1"/>
    <property type="molecule type" value="Genomic_DNA"/>
</dbReference>
<keyword evidence="2" id="KW-1185">Reference proteome</keyword>
<reference evidence="1 2" key="1">
    <citation type="submission" date="2023-11" db="EMBL/GenBank/DDBJ databases">
        <title>Halocaridina rubra genome assembly.</title>
        <authorList>
            <person name="Smith C."/>
        </authorList>
    </citation>
    <scope>NUCLEOTIDE SEQUENCE [LARGE SCALE GENOMIC DNA]</scope>
    <source>
        <strain evidence="1">EP-1</strain>
        <tissue evidence="1">Whole</tissue>
    </source>
</reference>
<name>A0AAN9FUD4_HALRR</name>
<organism evidence="1 2">
    <name type="scientific">Halocaridina rubra</name>
    <name type="common">Hawaiian red shrimp</name>
    <dbReference type="NCBI Taxonomy" id="373956"/>
    <lineage>
        <taxon>Eukaryota</taxon>
        <taxon>Metazoa</taxon>
        <taxon>Ecdysozoa</taxon>
        <taxon>Arthropoda</taxon>
        <taxon>Crustacea</taxon>
        <taxon>Multicrustacea</taxon>
        <taxon>Malacostraca</taxon>
        <taxon>Eumalacostraca</taxon>
        <taxon>Eucarida</taxon>
        <taxon>Decapoda</taxon>
        <taxon>Pleocyemata</taxon>
        <taxon>Caridea</taxon>
        <taxon>Atyoidea</taxon>
        <taxon>Atyidae</taxon>
        <taxon>Halocaridina</taxon>
    </lineage>
</organism>
<accession>A0AAN9FUD4</accession>
<evidence type="ECO:0000313" key="1">
    <source>
        <dbReference type="EMBL" id="KAK7086793.1"/>
    </source>
</evidence>
<protein>
    <submittedName>
        <fullName evidence="1">Uncharacterized protein</fullName>
    </submittedName>
</protein>
<evidence type="ECO:0000313" key="2">
    <source>
        <dbReference type="Proteomes" id="UP001381693"/>
    </source>
</evidence>
<comment type="caution">
    <text evidence="1">The sequence shown here is derived from an EMBL/GenBank/DDBJ whole genome shotgun (WGS) entry which is preliminary data.</text>
</comment>
<sequence>MNLDSDVGSAIAVGNEVDVSSDGVASDVAVIGDIAISSNGVASGVAITCELTILYVYIILDIVASNVAVSGSFAAMDVTIVCTDATLDSAFVVDTADDTLTYDIATLAVIATEDISETVIAVISDLAILNRAVIGVMVAM</sequence>
<dbReference type="Proteomes" id="UP001381693">
    <property type="component" value="Unassembled WGS sequence"/>
</dbReference>
<dbReference type="AlphaFoldDB" id="A0AAN9FUD4"/>
<gene>
    <name evidence="1" type="ORF">SK128_011644</name>
</gene>
<proteinExistence type="predicted"/>